<keyword evidence="4" id="KW-1185">Reference proteome</keyword>
<feature type="region of interest" description="Disordered" evidence="1">
    <location>
        <begin position="403"/>
        <end position="481"/>
    </location>
</feature>
<dbReference type="AlphaFoldDB" id="A0AAD5S3T3"/>
<proteinExistence type="predicted"/>
<gene>
    <name evidence="3" type="ORF">HK097_003687</name>
</gene>
<feature type="compositionally biased region" description="Basic and acidic residues" evidence="1">
    <location>
        <begin position="338"/>
        <end position="354"/>
    </location>
</feature>
<dbReference type="Proteomes" id="UP001212841">
    <property type="component" value="Unassembled WGS sequence"/>
</dbReference>
<reference evidence="3" key="1">
    <citation type="submission" date="2020-05" db="EMBL/GenBank/DDBJ databases">
        <title>Phylogenomic resolution of chytrid fungi.</title>
        <authorList>
            <person name="Stajich J.E."/>
            <person name="Amses K."/>
            <person name="Simmons R."/>
            <person name="Seto K."/>
            <person name="Myers J."/>
            <person name="Bonds A."/>
            <person name="Quandt C.A."/>
            <person name="Barry K."/>
            <person name="Liu P."/>
            <person name="Grigoriev I."/>
            <person name="Longcore J.E."/>
            <person name="James T.Y."/>
        </authorList>
    </citation>
    <scope>NUCLEOTIDE SEQUENCE</scope>
    <source>
        <strain evidence="3">JEL0318</strain>
    </source>
</reference>
<comment type="caution">
    <text evidence="3">The sequence shown here is derived from an EMBL/GenBank/DDBJ whole genome shotgun (WGS) entry which is preliminary data.</text>
</comment>
<sequence length="584" mass="62480">MGQGFALTYHQFLSLYEGLLTRVKEWEKGLGGRRPGWLKVESGVQGDGGDGLPSWKDLAIRKPLEDSIASAWRIRRLPFDEPDISKVLHPIPGYYGKINKPFPKTLWGVPIFSNFIIDPNGVFAPLSLRKFPIGERAEKVVQYRRLLSEYYEDCGFKPPTDIRICTAKKDYWAEIPYQTTGSLVAGYVRSEASGSTSLPVGKGLGKSTHPDDRDLTTSEKKELMKRLGKVTLEVAGGMGLEGNHVVGTGMWTERRGEGGGEGSGLDFGRERRGSSGGSALGGGSGSAKGGSGSAQGGSGSAKCGWKSSMGRSTRPDSPMDNTDVTPMDLDSPPPRSAKSAERHHPDGQNADKYKPRSASTGRVGRKDSGKDRLSAVDGEDQEMVQCPICGQMFQSDVIGSHAAFCGDHDPLDLRRRLRPGVRRRSESGKPTNADYGFEDGRSSSSGSNYGGDIIDIGDDHESSDDGRSGANNGGGSSDVGSAAVGASGALAGRAGAGGRRLVDEDNVSTERGTRCLDGYGWEVVSGTLKTAMAGCADNRGFKCAFRGCPKGYYTPGTLRAHYREGHDLDLQDEMEKRGRAVYNA</sequence>
<evidence type="ECO:0000313" key="4">
    <source>
        <dbReference type="Proteomes" id="UP001212841"/>
    </source>
</evidence>
<dbReference type="InterPro" id="IPR013087">
    <property type="entry name" value="Znf_C2H2_type"/>
</dbReference>
<evidence type="ECO:0000259" key="2">
    <source>
        <dbReference type="PROSITE" id="PS00028"/>
    </source>
</evidence>
<feature type="compositionally biased region" description="Low complexity" evidence="1">
    <location>
        <begin position="442"/>
        <end position="454"/>
    </location>
</feature>
<feature type="compositionally biased region" description="Gly residues" evidence="1">
    <location>
        <begin position="274"/>
        <end position="299"/>
    </location>
</feature>
<dbReference type="PROSITE" id="PS00028">
    <property type="entry name" value="ZINC_FINGER_C2H2_1"/>
    <property type="match status" value="1"/>
</dbReference>
<dbReference type="EMBL" id="JADGJD010001894">
    <property type="protein sequence ID" value="KAJ3036869.1"/>
    <property type="molecule type" value="Genomic_DNA"/>
</dbReference>
<protein>
    <recommendedName>
        <fullName evidence="2">C2H2-type domain-containing protein</fullName>
    </recommendedName>
</protein>
<evidence type="ECO:0000313" key="3">
    <source>
        <dbReference type="EMBL" id="KAJ3036869.1"/>
    </source>
</evidence>
<feature type="compositionally biased region" description="Basic and acidic residues" evidence="1">
    <location>
        <begin position="364"/>
        <end position="374"/>
    </location>
</feature>
<feature type="compositionally biased region" description="Basic and acidic residues" evidence="1">
    <location>
        <begin position="208"/>
        <end position="218"/>
    </location>
</feature>
<organism evidence="3 4">
    <name type="scientific">Rhizophlyctis rosea</name>
    <dbReference type="NCBI Taxonomy" id="64517"/>
    <lineage>
        <taxon>Eukaryota</taxon>
        <taxon>Fungi</taxon>
        <taxon>Fungi incertae sedis</taxon>
        <taxon>Chytridiomycota</taxon>
        <taxon>Chytridiomycota incertae sedis</taxon>
        <taxon>Chytridiomycetes</taxon>
        <taxon>Rhizophlyctidales</taxon>
        <taxon>Rhizophlyctidaceae</taxon>
        <taxon>Rhizophlyctis</taxon>
    </lineage>
</organism>
<name>A0AAD5S3T3_9FUNG</name>
<feature type="compositionally biased region" description="Basic and acidic residues" evidence="1">
    <location>
        <begin position="457"/>
        <end position="467"/>
    </location>
</feature>
<feature type="non-terminal residue" evidence="3">
    <location>
        <position position="584"/>
    </location>
</feature>
<feature type="domain" description="C2H2-type" evidence="2">
    <location>
        <begin position="543"/>
        <end position="566"/>
    </location>
</feature>
<feature type="region of interest" description="Disordered" evidence="1">
    <location>
        <begin position="241"/>
        <end position="378"/>
    </location>
</feature>
<feature type="region of interest" description="Disordered" evidence="1">
    <location>
        <begin position="194"/>
        <end position="218"/>
    </location>
</feature>
<accession>A0AAD5S3T3</accession>
<evidence type="ECO:0000256" key="1">
    <source>
        <dbReference type="SAM" id="MobiDB-lite"/>
    </source>
</evidence>